<reference evidence="2 3" key="1">
    <citation type="journal article" date="2016" name="Nat. Commun.">
        <title>Thousands of microbial genomes shed light on interconnected biogeochemical processes in an aquifer system.</title>
        <authorList>
            <person name="Anantharaman K."/>
            <person name="Brown C.T."/>
            <person name="Hug L.A."/>
            <person name="Sharon I."/>
            <person name="Castelle C.J."/>
            <person name="Probst A.J."/>
            <person name="Thomas B.C."/>
            <person name="Singh A."/>
            <person name="Wilkins M.J."/>
            <person name="Karaoz U."/>
            <person name="Brodie E.L."/>
            <person name="Williams K.H."/>
            <person name="Hubbard S.S."/>
            <person name="Banfield J.F."/>
        </authorList>
    </citation>
    <scope>NUCLEOTIDE SEQUENCE [LARGE SCALE GENOMIC DNA]</scope>
</reference>
<dbReference type="PANTHER" id="PTHR46387:SF2">
    <property type="entry name" value="RIBONUCLEASE HI"/>
    <property type="match status" value="1"/>
</dbReference>
<sequence>MEELNIYCDGGARGNPGPAASAFAVLIKGKEIYNESRFLGKATNNVAEYNAVLMAYKWLANYSDKKRYSKIIFFLDSQLVVKQLSGLYKIKSKNLKPLIISIKKMEDNLKINIFYNFIPRNKNHRTDFLVNKILDENIKKISRPSIFEKNL</sequence>
<dbReference type="GO" id="GO:0003676">
    <property type="term" value="F:nucleic acid binding"/>
    <property type="evidence" value="ECO:0007669"/>
    <property type="project" value="InterPro"/>
</dbReference>
<comment type="caution">
    <text evidence="2">The sequence shown here is derived from an EMBL/GenBank/DDBJ whole genome shotgun (WGS) entry which is preliminary data.</text>
</comment>
<gene>
    <name evidence="2" type="ORF">A2Z67_03275</name>
</gene>
<evidence type="ECO:0000259" key="1">
    <source>
        <dbReference type="PROSITE" id="PS50879"/>
    </source>
</evidence>
<dbReference type="InterPro" id="IPR002156">
    <property type="entry name" value="RNaseH_domain"/>
</dbReference>
<dbReference type="Pfam" id="PF13456">
    <property type="entry name" value="RVT_3"/>
    <property type="match status" value="1"/>
</dbReference>
<dbReference type="PROSITE" id="PS50879">
    <property type="entry name" value="RNASE_H_1"/>
    <property type="match status" value="1"/>
</dbReference>
<protein>
    <recommendedName>
        <fullName evidence="1">RNase H type-1 domain-containing protein</fullName>
    </recommendedName>
</protein>
<dbReference type="AlphaFoldDB" id="A0A1F7X3W7"/>
<dbReference type="GO" id="GO:0004523">
    <property type="term" value="F:RNA-DNA hybrid ribonuclease activity"/>
    <property type="evidence" value="ECO:0007669"/>
    <property type="project" value="InterPro"/>
</dbReference>
<accession>A0A1F7X3W7</accession>
<dbReference type="SUPFAM" id="SSF53098">
    <property type="entry name" value="Ribonuclease H-like"/>
    <property type="match status" value="1"/>
</dbReference>
<evidence type="ECO:0000313" key="2">
    <source>
        <dbReference type="EMBL" id="OGM09794.1"/>
    </source>
</evidence>
<dbReference type="PANTHER" id="PTHR46387">
    <property type="entry name" value="POLYNUCLEOTIDYL TRANSFERASE, RIBONUCLEASE H-LIKE SUPERFAMILY PROTEIN"/>
    <property type="match status" value="1"/>
</dbReference>
<dbReference type="InterPro" id="IPR036397">
    <property type="entry name" value="RNaseH_sf"/>
</dbReference>
<dbReference type="CDD" id="cd09279">
    <property type="entry name" value="RNase_HI_like"/>
    <property type="match status" value="1"/>
</dbReference>
<organism evidence="2 3">
    <name type="scientific">Candidatus Woesebacteria bacterium RBG_13_36_22</name>
    <dbReference type="NCBI Taxonomy" id="1802478"/>
    <lineage>
        <taxon>Bacteria</taxon>
        <taxon>Candidatus Woeseibacteriota</taxon>
    </lineage>
</organism>
<proteinExistence type="predicted"/>
<dbReference type="EMBL" id="MGFQ01000019">
    <property type="protein sequence ID" value="OGM09794.1"/>
    <property type="molecule type" value="Genomic_DNA"/>
</dbReference>
<name>A0A1F7X3W7_9BACT</name>
<evidence type="ECO:0000313" key="3">
    <source>
        <dbReference type="Proteomes" id="UP000176939"/>
    </source>
</evidence>
<dbReference type="Gene3D" id="3.30.420.10">
    <property type="entry name" value="Ribonuclease H-like superfamily/Ribonuclease H"/>
    <property type="match status" value="1"/>
</dbReference>
<dbReference type="InterPro" id="IPR012337">
    <property type="entry name" value="RNaseH-like_sf"/>
</dbReference>
<feature type="domain" description="RNase H type-1" evidence="1">
    <location>
        <begin position="1"/>
        <end position="143"/>
    </location>
</feature>
<dbReference type="Proteomes" id="UP000176939">
    <property type="component" value="Unassembled WGS sequence"/>
</dbReference>